<organism evidence="1 2">
    <name type="scientific">Paucilactobacillus hokkaidonensis JCM 18461</name>
    <dbReference type="NCBI Taxonomy" id="1291742"/>
    <lineage>
        <taxon>Bacteria</taxon>
        <taxon>Bacillati</taxon>
        <taxon>Bacillota</taxon>
        <taxon>Bacilli</taxon>
        <taxon>Lactobacillales</taxon>
        <taxon>Lactobacillaceae</taxon>
        <taxon>Paucilactobacillus</taxon>
    </lineage>
</organism>
<dbReference type="Pfam" id="PF08866">
    <property type="entry name" value="DUF1831"/>
    <property type="match status" value="1"/>
</dbReference>
<gene>
    <name evidence="1" type="ORF">LOOC260_113650</name>
</gene>
<dbReference type="SUPFAM" id="SSF160800">
    <property type="entry name" value="Lp2179-like"/>
    <property type="match status" value="1"/>
</dbReference>
<sequence length="113" mass="12774">MAFEKQVKVVGDDDTYSISAAIKKYTLRDLGFEVSKRGTFTFERSLDPNSPYKAAAKLKIVFNDDLTGFKMNTVNASGTVTMNIFTSSRADEFVTQYHYMLAEMVERGIFEKS</sequence>
<protein>
    <submittedName>
        <fullName evidence="1">Cysteine desulfurase</fullName>
    </submittedName>
</protein>
<dbReference type="AlphaFoldDB" id="A0A0A1GZK6"/>
<dbReference type="RefSeq" id="WP_041093868.1">
    <property type="nucleotide sequence ID" value="NZ_AP014680.1"/>
</dbReference>
<dbReference type="KEGG" id="lho:LOOC260_113650"/>
<dbReference type="HOGENOM" id="CLU_169601_0_0_9"/>
<name>A0A0A1GZK6_9LACO</name>
<dbReference type="InterPro" id="IPR035942">
    <property type="entry name" value="Lp2179-like_sf"/>
</dbReference>
<evidence type="ECO:0000313" key="2">
    <source>
        <dbReference type="Proteomes" id="UP000031620"/>
    </source>
</evidence>
<dbReference type="Proteomes" id="UP000031620">
    <property type="component" value="Chromosome"/>
</dbReference>
<evidence type="ECO:0000313" key="1">
    <source>
        <dbReference type="EMBL" id="BAP85901.1"/>
    </source>
</evidence>
<dbReference type="STRING" id="1291742.LOOC260_113650"/>
<dbReference type="EMBL" id="AP014680">
    <property type="protein sequence ID" value="BAP85901.1"/>
    <property type="molecule type" value="Genomic_DNA"/>
</dbReference>
<accession>A0A0A1GZK6</accession>
<reference evidence="1 2" key="1">
    <citation type="submission" date="2014-11" db="EMBL/GenBank/DDBJ databases">
        <title>Complete genome sequence and analysis of Lactobacillus hokkaidonensis LOOC260T.</title>
        <authorList>
            <person name="Tanizawa Y."/>
            <person name="Tohno M."/>
            <person name="Kaminuma E."/>
            <person name="Nakamura Y."/>
            <person name="Arita M."/>
        </authorList>
    </citation>
    <scope>NUCLEOTIDE SEQUENCE [LARGE SCALE GENOMIC DNA]</scope>
    <source>
        <strain evidence="1 2">LOOC260</strain>
    </source>
</reference>
<dbReference type="InterPro" id="IPR014965">
    <property type="entry name" value="Amino_acid_metab_prot_put"/>
</dbReference>
<dbReference type="Gene3D" id="3.30.1820.10">
    <property type="entry name" value="Lp2179-like"/>
    <property type="match status" value="1"/>
</dbReference>
<proteinExistence type="predicted"/>